<evidence type="ECO:0000256" key="6">
    <source>
        <dbReference type="ARBA" id="ARBA00022989"/>
    </source>
</evidence>
<keyword evidence="3" id="KW-0813">Transport</keyword>
<evidence type="ECO:0000256" key="8">
    <source>
        <dbReference type="ARBA" id="ARBA00023136"/>
    </source>
</evidence>
<dbReference type="InterPro" id="IPR038770">
    <property type="entry name" value="Na+/solute_symporter_sf"/>
</dbReference>
<reference evidence="11 12" key="1">
    <citation type="submission" date="2023-06" db="EMBL/GenBank/DDBJ databases">
        <title>Aquibacillus rhizosphaerae LR5S19.</title>
        <authorList>
            <person name="Sun J.-Q."/>
        </authorList>
    </citation>
    <scope>NUCLEOTIDE SEQUENCE [LARGE SCALE GENOMIC DNA]</scope>
    <source>
        <strain evidence="11 12">LR5S19</strain>
    </source>
</reference>
<evidence type="ECO:0000256" key="3">
    <source>
        <dbReference type="ARBA" id="ARBA00022448"/>
    </source>
</evidence>
<keyword evidence="7" id="KW-0406">Ion transport</keyword>
<feature type="transmembrane region" description="Helical" evidence="9">
    <location>
        <begin position="115"/>
        <end position="135"/>
    </location>
</feature>
<dbReference type="Gene3D" id="1.20.1530.20">
    <property type="match status" value="1"/>
</dbReference>
<comment type="caution">
    <text evidence="11">The sequence shown here is derived from an EMBL/GenBank/DDBJ whole genome shotgun (WGS) entry which is preliminary data.</text>
</comment>
<feature type="transmembrane region" description="Helical" evidence="9">
    <location>
        <begin position="147"/>
        <end position="168"/>
    </location>
</feature>
<organism evidence="11 12">
    <name type="scientific">Aquibacillus rhizosphaerae</name>
    <dbReference type="NCBI Taxonomy" id="3051431"/>
    <lineage>
        <taxon>Bacteria</taxon>
        <taxon>Bacillati</taxon>
        <taxon>Bacillota</taxon>
        <taxon>Bacilli</taxon>
        <taxon>Bacillales</taxon>
        <taxon>Bacillaceae</taxon>
        <taxon>Aquibacillus</taxon>
    </lineage>
</organism>
<evidence type="ECO:0000256" key="5">
    <source>
        <dbReference type="ARBA" id="ARBA00022692"/>
    </source>
</evidence>
<dbReference type="InterPro" id="IPR006153">
    <property type="entry name" value="Cation/H_exchanger_TM"/>
</dbReference>
<evidence type="ECO:0000256" key="2">
    <source>
        <dbReference type="ARBA" id="ARBA00005551"/>
    </source>
</evidence>
<dbReference type="PANTHER" id="PTHR43562:SF4">
    <property type="entry name" value="NA(+)_H(+) ANTIPORTER NHAS5"/>
    <property type="match status" value="1"/>
</dbReference>
<name>A0ABT7LAJ3_9BACI</name>
<dbReference type="InterPro" id="IPR014729">
    <property type="entry name" value="Rossmann-like_a/b/a_fold"/>
</dbReference>
<comment type="similarity">
    <text evidence="2">Belongs to the monovalent cation:proton antiporter 2 (CPA2) transporter (TC 2.A.37) family.</text>
</comment>
<dbReference type="Proteomes" id="UP001235343">
    <property type="component" value="Unassembled WGS sequence"/>
</dbReference>
<dbReference type="Pfam" id="PF00999">
    <property type="entry name" value="Na_H_Exchanger"/>
    <property type="match status" value="1"/>
</dbReference>
<feature type="transmembrane region" description="Helical" evidence="9">
    <location>
        <begin position="89"/>
        <end position="109"/>
    </location>
</feature>
<accession>A0ABT7LAJ3</accession>
<feature type="transmembrane region" description="Helical" evidence="9">
    <location>
        <begin position="266"/>
        <end position="284"/>
    </location>
</feature>
<dbReference type="Gene3D" id="3.40.50.620">
    <property type="entry name" value="HUPs"/>
    <property type="match status" value="1"/>
</dbReference>
<evidence type="ECO:0000256" key="4">
    <source>
        <dbReference type="ARBA" id="ARBA00022449"/>
    </source>
</evidence>
<keyword evidence="5 9" id="KW-0812">Transmembrane</keyword>
<sequence length="688" mass="75719">MDFPLSDPVLIFGLTVIIFLVFPLMMKKFRLPAIIGPIIAGIIVGPNGLHILQRGSTIELLGTVGLLFIIFIAGLELDMEGFKKYRNRSLLFGLLSFNIPLVIGTVIGLSLGFSWAASILIGSIIGSHTLLGYPIASRLGVSKNKAVTTAIGGTLVTDTLAMLVLAVITGTSEGEVNFSFWLKLIVSTLIFTIVILFGTPLLSKWFFKNSNNDGTFEFNYVLVILFTSGALALFAGLQPIIGAFLAGLSLNRYIIDHGPLMNRLRFSANALFIPFFLLSVGMLMDLRVLISNPSAWIVTLLILISVVFGKAFSGWITSKIYNYSSTENKLVFGLSISQAAATLASTLVGYEIGLLNQETVNAVIVMILVTCVLGPYFTEKYARKLAVQGNLESKKVEKKPERILIPLANPNTMESLLDLGFIIRKAKGTEEPIYPLTVVPKAIKKADRQVAEAEKMLGHTVMYASGAEVPIRLLTRVDENIGRGLERAVIEERITTTIVGWNGKKSVSQKLFGGIIDNFLDHTNQRIIVAKLVNPLNTTDRIILVLPKYIISKPGFHNALAIIKGIAIQLSASIHCVIIKNSIEEYRDVYEKVKPSVKTDFFQINTIDSLFSDYMGKVRKDDLIIIMSARKGTIAWKPELEVLPGKLTELTSSSYLVFYPSESDEIDVRGTRGTELPKEVLFKKDYND</sequence>
<feature type="transmembrane region" description="Helical" evidence="9">
    <location>
        <begin position="330"/>
        <end position="348"/>
    </location>
</feature>
<keyword evidence="6 9" id="KW-1133">Transmembrane helix</keyword>
<feature type="transmembrane region" description="Helical" evidence="9">
    <location>
        <begin position="180"/>
        <end position="199"/>
    </location>
</feature>
<keyword evidence="4" id="KW-0050">Antiport</keyword>
<feature type="transmembrane region" description="Helical" evidence="9">
    <location>
        <begin position="220"/>
        <end position="246"/>
    </location>
</feature>
<feature type="domain" description="Cation/H+ exchanger transmembrane" evidence="10">
    <location>
        <begin position="17"/>
        <end position="377"/>
    </location>
</feature>
<keyword evidence="8 9" id="KW-0472">Membrane</keyword>
<feature type="transmembrane region" description="Helical" evidence="9">
    <location>
        <begin position="296"/>
        <end position="318"/>
    </location>
</feature>
<proteinExistence type="inferred from homology"/>
<keyword evidence="12" id="KW-1185">Reference proteome</keyword>
<dbReference type="EMBL" id="JASTZU010000063">
    <property type="protein sequence ID" value="MDL4842878.1"/>
    <property type="molecule type" value="Genomic_DNA"/>
</dbReference>
<evidence type="ECO:0000313" key="11">
    <source>
        <dbReference type="EMBL" id="MDL4842878.1"/>
    </source>
</evidence>
<comment type="subcellular location">
    <subcellularLocation>
        <location evidence="1">Membrane</location>
        <topology evidence="1">Multi-pass membrane protein</topology>
    </subcellularLocation>
</comment>
<evidence type="ECO:0000259" key="10">
    <source>
        <dbReference type="Pfam" id="PF00999"/>
    </source>
</evidence>
<feature type="transmembrane region" description="Helical" evidence="9">
    <location>
        <begin position="360"/>
        <end position="378"/>
    </location>
</feature>
<evidence type="ECO:0000313" key="12">
    <source>
        <dbReference type="Proteomes" id="UP001235343"/>
    </source>
</evidence>
<evidence type="ECO:0000256" key="1">
    <source>
        <dbReference type="ARBA" id="ARBA00004141"/>
    </source>
</evidence>
<feature type="transmembrane region" description="Helical" evidence="9">
    <location>
        <begin position="6"/>
        <end position="26"/>
    </location>
</feature>
<evidence type="ECO:0000256" key="7">
    <source>
        <dbReference type="ARBA" id="ARBA00023065"/>
    </source>
</evidence>
<feature type="transmembrane region" description="Helical" evidence="9">
    <location>
        <begin position="58"/>
        <end position="77"/>
    </location>
</feature>
<gene>
    <name evidence="11" type="ORF">QQS35_20795</name>
</gene>
<dbReference type="PANTHER" id="PTHR43562">
    <property type="entry name" value="NAPA-TYPE SODIUM/HYDROGEN ANTIPORTER"/>
    <property type="match status" value="1"/>
</dbReference>
<dbReference type="SUPFAM" id="SSF52402">
    <property type="entry name" value="Adenine nucleotide alpha hydrolases-like"/>
    <property type="match status" value="1"/>
</dbReference>
<evidence type="ECO:0000256" key="9">
    <source>
        <dbReference type="SAM" id="Phobius"/>
    </source>
</evidence>
<protein>
    <submittedName>
        <fullName evidence="11">Cation:proton antiporter</fullName>
    </submittedName>
</protein>
<feature type="transmembrane region" description="Helical" evidence="9">
    <location>
        <begin position="33"/>
        <end position="52"/>
    </location>
</feature>